<evidence type="ECO:0000256" key="4">
    <source>
        <dbReference type="ARBA" id="ARBA00022989"/>
    </source>
</evidence>
<dbReference type="CDD" id="cd02205">
    <property type="entry name" value="CBS_pair_SF"/>
    <property type="match status" value="1"/>
</dbReference>
<keyword evidence="8" id="KW-0868">Chloride</keyword>
<keyword evidence="6 11" id="KW-0472">Membrane</keyword>
<dbReference type="Gene3D" id="1.10.3080.10">
    <property type="entry name" value="Clc chloride channel"/>
    <property type="match status" value="1"/>
</dbReference>
<dbReference type="GO" id="GO:0005254">
    <property type="term" value="F:chloride channel activity"/>
    <property type="evidence" value="ECO:0007669"/>
    <property type="project" value="UniProtKB-KW"/>
</dbReference>
<feature type="transmembrane region" description="Helical" evidence="11">
    <location>
        <begin position="375"/>
        <end position="393"/>
    </location>
</feature>
<dbReference type="PROSITE" id="PS51371">
    <property type="entry name" value="CBS"/>
    <property type="match status" value="2"/>
</dbReference>
<dbReference type="Pfam" id="PF00654">
    <property type="entry name" value="Voltage_CLC"/>
    <property type="match status" value="1"/>
</dbReference>
<dbReference type="SUPFAM" id="SSF81340">
    <property type="entry name" value="Clc chloride channel"/>
    <property type="match status" value="1"/>
</dbReference>
<feature type="transmembrane region" description="Helical" evidence="11">
    <location>
        <begin position="436"/>
        <end position="456"/>
    </location>
</feature>
<dbReference type="Pfam" id="PF00571">
    <property type="entry name" value="CBS"/>
    <property type="match status" value="2"/>
</dbReference>
<keyword evidence="9" id="KW-0407">Ion channel</keyword>
<feature type="transmembrane region" description="Helical" evidence="11">
    <location>
        <begin position="86"/>
        <end position="108"/>
    </location>
</feature>
<dbReference type="PRINTS" id="PR00762">
    <property type="entry name" value="CLCHANNEL"/>
</dbReference>
<proteinExistence type="predicted"/>
<keyword evidence="10" id="KW-0129">CBS domain</keyword>
<reference evidence="13 14" key="1">
    <citation type="submission" date="2016-04" db="EMBL/GenBank/DDBJ databases">
        <title>Complete Genome Sequence of Chryseobacterium sp. IHBB 10212.</title>
        <authorList>
            <person name="Pal M."/>
            <person name="Swarnkar M.K."/>
            <person name="Kaushal K."/>
            <person name="Chhibber S."/>
            <person name="Singh A.K."/>
            <person name="Gulati A."/>
        </authorList>
    </citation>
    <scope>NUCLEOTIDE SEQUENCE [LARGE SCALE GENOMIC DNA]</scope>
    <source>
        <strain evidence="13 14">IHBB 10212</strain>
    </source>
</reference>
<evidence type="ECO:0000256" key="5">
    <source>
        <dbReference type="ARBA" id="ARBA00023065"/>
    </source>
</evidence>
<dbReference type="InterPro" id="IPR050368">
    <property type="entry name" value="ClC-type_chloride_channel"/>
</dbReference>
<feature type="transmembrane region" description="Helical" evidence="11">
    <location>
        <begin position="182"/>
        <end position="207"/>
    </location>
</feature>
<dbReference type="CDD" id="cd00400">
    <property type="entry name" value="Voltage_gated_ClC"/>
    <property type="match status" value="1"/>
</dbReference>
<sequence length="614" mass="68024">MKIDNKRKYLSFLKFKRDFQKYGLEKVRSYELILHWLNNRLSRSQFLVLSGVIVGCSAGLAGVILKTLVHHIHNFITTKVHFEYQILFYVVFPFLGIVLTTSIVLTLFKGQDRKGIGAILYEIAQNSSIVSSVKMYSQIVQSAITVGLGGSAGLESPIAVTGAAIGSNFAQTYRLSYKERTLLLAAGATAGIASAFNAPIAGIMFAFEILLTGVVFTDFIPLVVAAVCGSLLSRILLQEDILFRFYTREPFNYKNVPYYLILGIATGLYARYFVIVSQKVEHFIKGLNMSRLRKAMFGGAVLSLLCVLFPPLFGEGYDTVKAFTNGNTHSIIENSFFRYFEIKEWTVIIFLVLVCLLKAFATSFTIFSGGNGGNFAPSLFAGGTVGYLFALICQHLGFSDVPVTNLVLVGMAGAMSGVLYAPLTAIFLIAESSFGYDLFIPLMIVSIMSYLIAKWFSPISPELKSLADQGKIFTNKHDKNLLFSLKTEDFIDRFSETVNENASIADLFELVKDGTKNIFGVVDDAKTLRGILTIDDVRPFLFSDTDTSASIIKIMKAPPAIIHQEDKPLEILQIFDDTGVWNLPVVDQNNKFVGFISKSSILMSYRQLLKDYSD</sequence>
<dbReference type="PANTHER" id="PTHR43427:SF6">
    <property type="entry name" value="CHLORIDE CHANNEL PROTEIN CLC-E"/>
    <property type="match status" value="1"/>
</dbReference>
<dbReference type="InterPro" id="IPR000644">
    <property type="entry name" value="CBS_dom"/>
</dbReference>
<evidence type="ECO:0000256" key="6">
    <source>
        <dbReference type="ARBA" id="ARBA00023136"/>
    </source>
</evidence>
<feature type="domain" description="CBS" evidence="12">
    <location>
        <begin position="555"/>
        <end position="612"/>
    </location>
</feature>
<dbReference type="Gene3D" id="3.10.580.10">
    <property type="entry name" value="CBS-domain"/>
    <property type="match status" value="1"/>
</dbReference>
<keyword evidence="5" id="KW-0406">Ion transport</keyword>
<feature type="transmembrane region" description="Helical" evidence="11">
    <location>
        <begin position="405"/>
        <end position="430"/>
    </location>
</feature>
<comment type="subcellular location">
    <subcellularLocation>
        <location evidence="1">Membrane</location>
        <topology evidence="1">Multi-pass membrane protein</topology>
    </subcellularLocation>
</comment>
<dbReference type="PANTHER" id="PTHR43427">
    <property type="entry name" value="CHLORIDE CHANNEL PROTEIN CLC-E"/>
    <property type="match status" value="1"/>
</dbReference>
<gene>
    <name evidence="13" type="ORF">A0O34_17895</name>
</gene>
<keyword evidence="7" id="KW-0869">Chloride channel</keyword>
<protein>
    <submittedName>
        <fullName evidence="13">Chloride channel protein</fullName>
    </submittedName>
</protein>
<dbReference type="AlphaFoldDB" id="A0A172XZ29"/>
<evidence type="ECO:0000256" key="3">
    <source>
        <dbReference type="ARBA" id="ARBA00022692"/>
    </source>
</evidence>
<evidence type="ECO:0000313" key="13">
    <source>
        <dbReference type="EMBL" id="ANF52277.1"/>
    </source>
</evidence>
<evidence type="ECO:0000313" key="14">
    <source>
        <dbReference type="Proteomes" id="UP000077824"/>
    </source>
</evidence>
<dbReference type="InterPro" id="IPR001807">
    <property type="entry name" value="ClC"/>
</dbReference>
<evidence type="ECO:0000256" key="10">
    <source>
        <dbReference type="PROSITE-ProRule" id="PRU00703"/>
    </source>
</evidence>
<dbReference type="RefSeq" id="WP_066757717.1">
    <property type="nucleotide sequence ID" value="NZ_CP015199.1"/>
</dbReference>
<keyword evidence="4 11" id="KW-1133">Transmembrane helix</keyword>
<evidence type="ECO:0000256" key="11">
    <source>
        <dbReference type="SAM" id="Phobius"/>
    </source>
</evidence>
<dbReference type="STRING" id="1685010.A0O34_17895"/>
<dbReference type="KEGG" id="chh:A0O34_17895"/>
<feature type="transmembrane region" description="Helical" evidence="11">
    <location>
        <begin position="258"/>
        <end position="275"/>
    </location>
</feature>
<evidence type="ECO:0000259" key="12">
    <source>
        <dbReference type="PROSITE" id="PS51371"/>
    </source>
</evidence>
<dbReference type="InterPro" id="IPR046342">
    <property type="entry name" value="CBS_dom_sf"/>
</dbReference>
<dbReference type="EMBL" id="CP015199">
    <property type="protein sequence ID" value="ANF52277.1"/>
    <property type="molecule type" value="Genomic_DNA"/>
</dbReference>
<dbReference type="SUPFAM" id="SSF54631">
    <property type="entry name" value="CBS-domain pair"/>
    <property type="match status" value="1"/>
</dbReference>
<dbReference type="Proteomes" id="UP000077824">
    <property type="component" value="Chromosome"/>
</dbReference>
<evidence type="ECO:0000256" key="7">
    <source>
        <dbReference type="ARBA" id="ARBA00023173"/>
    </source>
</evidence>
<evidence type="ECO:0000256" key="9">
    <source>
        <dbReference type="ARBA" id="ARBA00023303"/>
    </source>
</evidence>
<accession>A0A172XZ29</accession>
<feature type="domain" description="CBS" evidence="12">
    <location>
        <begin position="491"/>
        <end position="547"/>
    </location>
</feature>
<keyword evidence="14" id="KW-1185">Reference proteome</keyword>
<dbReference type="SMART" id="SM00116">
    <property type="entry name" value="CBS"/>
    <property type="match status" value="2"/>
</dbReference>
<feature type="transmembrane region" description="Helical" evidence="11">
    <location>
        <begin position="345"/>
        <end position="369"/>
    </location>
</feature>
<feature type="transmembrane region" description="Helical" evidence="11">
    <location>
        <begin position="46"/>
        <end position="66"/>
    </location>
</feature>
<keyword evidence="2" id="KW-0813">Transport</keyword>
<dbReference type="GO" id="GO:0034707">
    <property type="term" value="C:chloride channel complex"/>
    <property type="evidence" value="ECO:0007669"/>
    <property type="project" value="UniProtKB-KW"/>
</dbReference>
<name>A0A172XZ29_9FLAO</name>
<keyword evidence="3 11" id="KW-0812">Transmembrane</keyword>
<organism evidence="13 14">
    <name type="scientific">Chryseobacterium glaciei</name>
    <dbReference type="NCBI Taxonomy" id="1685010"/>
    <lineage>
        <taxon>Bacteria</taxon>
        <taxon>Pseudomonadati</taxon>
        <taxon>Bacteroidota</taxon>
        <taxon>Flavobacteriia</taxon>
        <taxon>Flavobacteriales</taxon>
        <taxon>Weeksellaceae</taxon>
        <taxon>Chryseobacterium group</taxon>
        <taxon>Chryseobacterium</taxon>
    </lineage>
</organism>
<dbReference type="OrthoDB" id="9812438at2"/>
<evidence type="ECO:0000256" key="1">
    <source>
        <dbReference type="ARBA" id="ARBA00004141"/>
    </source>
</evidence>
<feature type="transmembrane region" description="Helical" evidence="11">
    <location>
        <begin position="295"/>
        <end position="313"/>
    </location>
</feature>
<feature type="transmembrane region" description="Helical" evidence="11">
    <location>
        <begin position="219"/>
        <end position="237"/>
    </location>
</feature>
<evidence type="ECO:0000256" key="2">
    <source>
        <dbReference type="ARBA" id="ARBA00022448"/>
    </source>
</evidence>
<evidence type="ECO:0000256" key="8">
    <source>
        <dbReference type="ARBA" id="ARBA00023214"/>
    </source>
</evidence>
<dbReference type="InterPro" id="IPR014743">
    <property type="entry name" value="Cl-channel_core"/>
</dbReference>